<evidence type="ECO:0000256" key="2">
    <source>
        <dbReference type="SAM" id="MobiDB-lite"/>
    </source>
</evidence>
<feature type="compositionally biased region" description="Polar residues" evidence="2">
    <location>
        <begin position="36"/>
        <end position="48"/>
    </location>
</feature>
<evidence type="ECO:0000259" key="4">
    <source>
        <dbReference type="Pfam" id="PF02225"/>
    </source>
</evidence>
<dbReference type="SUPFAM" id="SSF52025">
    <property type="entry name" value="PA domain"/>
    <property type="match status" value="1"/>
</dbReference>
<organism evidence="7 8">
    <name type="scientific">Discina gigas</name>
    <dbReference type="NCBI Taxonomy" id="1032678"/>
    <lineage>
        <taxon>Eukaryota</taxon>
        <taxon>Fungi</taxon>
        <taxon>Dikarya</taxon>
        <taxon>Ascomycota</taxon>
        <taxon>Pezizomycotina</taxon>
        <taxon>Pezizomycetes</taxon>
        <taxon>Pezizales</taxon>
        <taxon>Discinaceae</taxon>
        <taxon>Discina</taxon>
    </lineage>
</organism>
<dbReference type="Pfam" id="PF04389">
    <property type="entry name" value="Peptidase_M28"/>
    <property type="match status" value="1"/>
</dbReference>
<dbReference type="CDD" id="cd08022">
    <property type="entry name" value="M28_PSMA_like"/>
    <property type="match status" value="1"/>
</dbReference>
<name>A0ABR3GHG3_9PEZI</name>
<dbReference type="Proteomes" id="UP001447188">
    <property type="component" value="Unassembled WGS sequence"/>
</dbReference>
<dbReference type="Pfam" id="PF04253">
    <property type="entry name" value="TFR_dimer"/>
    <property type="match status" value="1"/>
</dbReference>
<accession>A0ABR3GHG3</accession>
<evidence type="ECO:0000256" key="1">
    <source>
        <dbReference type="ARBA" id="ARBA00005634"/>
    </source>
</evidence>
<feature type="region of interest" description="Disordered" evidence="2">
    <location>
        <begin position="1"/>
        <end position="63"/>
    </location>
</feature>
<dbReference type="InterPro" id="IPR007365">
    <property type="entry name" value="TFR-like_dimer_dom"/>
</dbReference>
<proteinExistence type="inferred from homology"/>
<comment type="similarity">
    <text evidence="1">Belongs to the peptidase M28 family. M28B subfamily.</text>
</comment>
<comment type="caution">
    <text evidence="7">The sequence shown here is derived from an EMBL/GenBank/DDBJ whole genome shotgun (WGS) entry which is preliminary data.</text>
</comment>
<dbReference type="SUPFAM" id="SSF53187">
    <property type="entry name" value="Zn-dependent exopeptidases"/>
    <property type="match status" value="1"/>
</dbReference>
<feature type="domain" description="PA" evidence="4">
    <location>
        <begin position="304"/>
        <end position="369"/>
    </location>
</feature>
<dbReference type="EMBL" id="JBBBZM010000074">
    <property type="protein sequence ID" value="KAL0635230.1"/>
    <property type="molecule type" value="Genomic_DNA"/>
</dbReference>
<keyword evidence="3" id="KW-0812">Transmembrane</keyword>
<keyword evidence="3" id="KW-1133">Transmembrane helix</keyword>
<dbReference type="SUPFAM" id="SSF47672">
    <property type="entry name" value="Transferrin receptor-like dimerisation domain"/>
    <property type="match status" value="1"/>
</dbReference>
<feature type="transmembrane region" description="Helical" evidence="3">
    <location>
        <begin position="155"/>
        <end position="172"/>
    </location>
</feature>
<evidence type="ECO:0000313" key="7">
    <source>
        <dbReference type="EMBL" id="KAL0635230.1"/>
    </source>
</evidence>
<gene>
    <name evidence="7" type="ORF">Q9L58_005796</name>
</gene>
<dbReference type="CDD" id="cd02121">
    <property type="entry name" value="PA_GCPII_like"/>
    <property type="match status" value="1"/>
</dbReference>
<dbReference type="Gene3D" id="3.40.630.10">
    <property type="entry name" value="Zn peptidases"/>
    <property type="match status" value="1"/>
</dbReference>
<dbReference type="InterPro" id="IPR046450">
    <property type="entry name" value="PA_dom_sf"/>
</dbReference>
<dbReference type="InterPro" id="IPR003137">
    <property type="entry name" value="PA_domain"/>
</dbReference>
<keyword evidence="8" id="KW-1185">Reference proteome</keyword>
<feature type="region of interest" description="Disordered" evidence="2">
    <location>
        <begin position="85"/>
        <end position="105"/>
    </location>
</feature>
<evidence type="ECO:0000259" key="6">
    <source>
        <dbReference type="Pfam" id="PF04389"/>
    </source>
</evidence>
<evidence type="ECO:0000259" key="5">
    <source>
        <dbReference type="Pfam" id="PF04253"/>
    </source>
</evidence>
<dbReference type="Pfam" id="PF02225">
    <property type="entry name" value="PA"/>
    <property type="match status" value="1"/>
</dbReference>
<dbReference type="Gene3D" id="3.50.30.30">
    <property type="match status" value="1"/>
</dbReference>
<dbReference type="PANTHER" id="PTHR10404">
    <property type="entry name" value="N-ACETYLATED-ALPHA-LINKED ACIDIC DIPEPTIDASE"/>
    <property type="match status" value="1"/>
</dbReference>
<reference evidence="7 8" key="1">
    <citation type="submission" date="2024-02" db="EMBL/GenBank/DDBJ databases">
        <title>Discinaceae phylogenomics.</title>
        <authorList>
            <person name="Dirks A.C."/>
            <person name="James T.Y."/>
        </authorList>
    </citation>
    <scope>NUCLEOTIDE SEQUENCE [LARGE SCALE GENOMIC DNA]</scope>
    <source>
        <strain evidence="7 8">ACD0624</strain>
    </source>
</reference>
<feature type="domain" description="Transferrin receptor-like dimerisation" evidence="5">
    <location>
        <begin position="733"/>
        <end position="857"/>
    </location>
</feature>
<evidence type="ECO:0000256" key="3">
    <source>
        <dbReference type="SAM" id="Phobius"/>
    </source>
</evidence>
<dbReference type="Gene3D" id="1.20.930.40">
    <property type="entry name" value="Transferrin receptor-like, dimerisation domain"/>
    <property type="match status" value="1"/>
</dbReference>
<dbReference type="PANTHER" id="PTHR10404:SF71">
    <property type="entry name" value="CARBOXYPEPTIDASE TRE2, PUTATIVE (AFU_ORTHOLOGUE AFUA_3G10650)-RELATED"/>
    <property type="match status" value="1"/>
</dbReference>
<evidence type="ECO:0000313" key="8">
    <source>
        <dbReference type="Proteomes" id="UP001447188"/>
    </source>
</evidence>
<dbReference type="InterPro" id="IPR039373">
    <property type="entry name" value="Peptidase_M28B"/>
</dbReference>
<keyword evidence="3" id="KW-0472">Membrane</keyword>
<protein>
    <recommendedName>
        <fullName evidence="9">Glutamate carboxypeptidase</fullName>
    </recommendedName>
</protein>
<sequence>MSDEKRSMLGTDPPIPSYEDAIASRAPSDVGDAITTAETAQLLPQRSSARPYRQPTVESARSSLESSFLEDYASSRGSMQREMIQMDVLEPGESETEGRRPPGRLRRNISKRLSSITMSLSGISLPDSWRVNPLRCFTLFQLPDIPCFRSGLIPIYRFLGVVFGLVIIYTLLATDAVSLTGSGGPAAGLVNFDPEVVRQYAKDTLEQGKIEHYLEYLSSFDHVAGTQGDLVLAKWMEGKFKSFGLESVTMDEYNVYLNYPKPGGRKVAILDPPWEAALEEPPKIDDKHENTLVFHGHSKTGSATGPLIYANYGAREDFAALEAQGLNMTGAIALVRYGGTQPDRALKVKAAQDKGAAGCIIFTDPKTDGWSLPKDSVQRGSVSLMSWMVGDVLTPGYAATKDSVRIKKEDSPGLVKIPSLPLSWRDAEHLLQSLKGHGKKVDRSWEAGDGSVGEIWTGSMDSSPKVQLDNFQVEEEKQPIFNVMGLIRGYDDFKKRITVGNHRDAWCFGATDPNSGTAIMLEVARIFGQMAAIGWRPSRSIIFASWDAEEYNLIGSTEYVEDNIETLRANGMAYINLDAAITGTKFSASASPLLQTALMNVLERVQDPRTNETLRNIWGDQPLPGLGAGSDYVAFQDHAGVSSIDMSFIGNEVPYHSCYDNFAYMKTHIDPDFSYHKTMAQVLALLILELADTPLIPFNMTSYGVALETYVGDLQGFIHKKIETLASGSARVNLVSLTEAVKAAKQRLVEFDNRREPWMDQVGTVMGGLDSYGTIHRNSRNARMSNFETHLLDLEDGGGVPGREWFKHVIFAPQVWSGYEPGYFPGIRDAVENGNWKLAQEQVEKVAKKIDRASYLLLN</sequence>
<dbReference type="InterPro" id="IPR007484">
    <property type="entry name" value="Peptidase_M28"/>
</dbReference>
<evidence type="ECO:0008006" key="9">
    <source>
        <dbReference type="Google" id="ProtNLM"/>
    </source>
</evidence>
<dbReference type="InterPro" id="IPR036757">
    <property type="entry name" value="TFR-like_dimer_dom_sf"/>
</dbReference>
<feature type="domain" description="Peptidase M28" evidence="6">
    <location>
        <begin position="482"/>
        <end position="666"/>
    </location>
</feature>